<accession>A0A8H3N3I7</accession>
<dbReference type="AlphaFoldDB" id="A0A8H3N3I7"/>
<protein>
    <submittedName>
        <fullName evidence="1">Uncharacterized protein</fullName>
    </submittedName>
</protein>
<name>A0A8H3N3I7_9EURO</name>
<sequence>MATESSNPVKYYLQHITELRKPKPATDSKESSLKDRFSSFKLKATPSKADEHSGYGLKRGANSLPALDAQLRSISSHFCLFSRLALVLLSLFHLLGTSSFELPLLLSLRKVCVIVDEYNA</sequence>
<evidence type="ECO:0000313" key="1">
    <source>
        <dbReference type="EMBL" id="GFF25711.1"/>
    </source>
</evidence>
<proteinExistence type="predicted"/>
<dbReference type="EMBL" id="BLKC01000007">
    <property type="protein sequence ID" value="GFF25711.1"/>
    <property type="molecule type" value="Genomic_DNA"/>
</dbReference>
<comment type="caution">
    <text evidence="1">The sequence shown here is derived from an EMBL/GenBank/DDBJ whole genome shotgun (WGS) entry which is preliminary data.</text>
</comment>
<dbReference type="Proteomes" id="UP000465221">
    <property type="component" value="Unassembled WGS sequence"/>
</dbReference>
<gene>
    <name evidence="1" type="ORF">IFM46972_01512</name>
</gene>
<evidence type="ECO:0000313" key="2">
    <source>
        <dbReference type="Proteomes" id="UP000465221"/>
    </source>
</evidence>
<organism evidence="1 2">
    <name type="scientific">Aspergillus udagawae</name>
    <dbReference type="NCBI Taxonomy" id="91492"/>
    <lineage>
        <taxon>Eukaryota</taxon>
        <taxon>Fungi</taxon>
        <taxon>Dikarya</taxon>
        <taxon>Ascomycota</taxon>
        <taxon>Pezizomycotina</taxon>
        <taxon>Eurotiomycetes</taxon>
        <taxon>Eurotiomycetidae</taxon>
        <taxon>Eurotiales</taxon>
        <taxon>Aspergillaceae</taxon>
        <taxon>Aspergillus</taxon>
        <taxon>Aspergillus subgen. Fumigati</taxon>
    </lineage>
</organism>
<reference evidence="1 2" key="1">
    <citation type="submission" date="2020-01" db="EMBL/GenBank/DDBJ databases">
        <title>Draft genome sequence of Aspergillus udagawae IFM 46972.</title>
        <authorList>
            <person name="Takahashi H."/>
            <person name="Yaguchi T."/>
        </authorList>
    </citation>
    <scope>NUCLEOTIDE SEQUENCE [LARGE SCALE GENOMIC DNA]</scope>
    <source>
        <strain evidence="1 2">IFM 46972</strain>
    </source>
</reference>